<dbReference type="InterPro" id="IPR001173">
    <property type="entry name" value="Glyco_trans_2-like"/>
</dbReference>
<sequence length="301" mass="34334">MPAYNAGQMIDESIRSVLQQTYQDWELIIVDDGSVDNTKEISLAYTEIDKRVKYVYQPNGRQGKARNNGIRNSSGTYVAFLDADDLWHPEKLEKQVSCINDTNADVIFSNFYFFQRSIHSHLESVPVVTGFLSKKNRSENFFKFNPVPILTVLAKKSSLYIVGGFSECTAIQNAEDYHLWLKMMLSGCVFYGMQDNLAYYRRSDTQTTSNDPYATLQVINALQSLDNLPDAMQPMLAERLRAMYVRLLRLHSLNSRKEVVRTMASYATRNKSAVPGSALYMMAALCGVHFTIRFFIKFVVV</sequence>
<gene>
    <name evidence="2" type="ORF">ACFS7Z_02165</name>
</gene>
<dbReference type="Proteomes" id="UP001597641">
    <property type="component" value="Unassembled WGS sequence"/>
</dbReference>
<name>A0ABW6BRW2_9BACT</name>
<reference evidence="3" key="1">
    <citation type="journal article" date="2019" name="Int. J. Syst. Evol. Microbiol.">
        <title>The Global Catalogue of Microorganisms (GCM) 10K type strain sequencing project: providing services to taxonomists for standard genome sequencing and annotation.</title>
        <authorList>
            <consortium name="The Broad Institute Genomics Platform"/>
            <consortium name="The Broad Institute Genome Sequencing Center for Infectious Disease"/>
            <person name="Wu L."/>
            <person name="Ma J."/>
        </authorList>
    </citation>
    <scope>NUCLEOTIDE SEQUENCE [LARGE SCALE GENOMIC DNA]</scope>
    <source>
        <strain evidence="3">KCTC 23984</strain>
    </source>
</reference>
<evidence type="ECO:0000313" key="3">
    <source>
        <dbReference type="Proteomes" id="UP001597641"/>
    </source>
</evidence>
<organism evidence="2 3">
    <name type="scientific">Pontibacter toksunensis</name>
    <dbReference type="NCBI Taxonomy" id="1332631"/>
    <lineage>
        <taxon>Bacteria</taxon>
        <taxon>Pseudomonadati</taxon>
        <taxon>Bacteroidota</taxon>
        <taxon>Cytophagia</taxon>
        <taxon>Cytophagales</taxon>
        <taxon>Hymenobacteraceae</taxon>
        <taxon>Pontibacter</taxon>
    </lineage>
</organism>
<dbReference type="CDD" id="cd00761">
    <property type="entry name" value="Glyco_tranf_GTA_type"/>
    <property type="match status" value="1"/>
</dbReference>
<dbReference type="RefSeq" id="WP_377480184.1">
    <property type="nucleotide sequence ID" value="NZ_JBHUOX010000001.1"/>
</dbReference>
<dbReference type="PANTHER" id="PTHR22916">
    <property type="entry name" value="GLYCOSYLTRANSFERASE"/>
    <property type="match status" value="1"/>
</dbReference>
<dbReference type="InterPro" id="IPR029044">
    <property type="entry name" value="Nucleotide-diphossugar_trans"/>
</dbReference>
<dbReference type="Gene3D" id="3.90.550.10">
    <property type="entry name" value="Spore Coat Polysaccharide Biosynthesis Protein SpsA, Chain A"/>
    <property type="match status" value="1"/>
</dbReference>
<dbReference type="Pfam" id="PF00535">
    <property type="entry name" value="Glycos_transf_2"/>
    <property type="match status" value="1"/>
</dbReference>
<comment type="caution">
    <text evidence="2">The sequence shown here is derived from an EMBL/GenBank/DDBJ whole genome shotgun (WGS) entry which is preliminary data.</text>
</comment>
<accession>A0ABW6BRW2</accession>
<evidence type="ECO:0000259" key="1">
    <source>
        <dbReference type="Pfam" id="PF00535"/>
    </source>
</evidence>
<dbReference type="PANTHER" id="PTHR22916:SF3">
    <property type="entry name" value="UDP-GLCNAC:BETAGAL BETA-1,3-N-ACETYLGLUCOSAMINYLTRANSFERASE-LIKE PROTEIN 1"/>
    <property type="match status" value="1"/>
</dbReference>
<feature type="domain" description="Glycosyltransferase 2-like" evidence="1">
    <location>
        <begin position="1"/>
        <end position="117"/>
    </location>
</feature>
<keyword evidence="3" id="KW-1185">Reference proteome</keyword>
<dbReference type="EMBL" id="JBHUOX010000001">
    <property type="protein sequence ID" value="MFD2999149.1"/>
    <property type="molecule type" value="Genomic_DNA"/>
</dbReference>
<protein>
    <submittedName>
        <fullName evidence="2">Glycosyltransferase family 2 protein</fullName>
    </submittedName>
</protein>
<dbReference type="SUPFAM" id="SSF53448">
    <property type="entry name" value="Nucleotide-diphospho-sugar transferases"/>
    <property type="match status" value="1"/>
</dbReference>
<proteinExistence type="predicted"/>
<evidence type="ECO:0000313" key="2">
    <source>
        <dbReference type="EMBL" id="MFD2999149.1"/>
    </source>
</evidence>